<dbReference type="OrthoDB" id="6104674at2759"/>
<dbReference type="Pfam" id="PF22586">
    <property type="entry name" value="ANCHR-like_BBOX"/>
    <property type="match status" value="1"/>
</dbReference>
<evidence type="ECO:0000259" key="2">
    <source>
        <dbReference type="PROSITE" id="PS50119"/>
    </source>
</evidence>
<feature type="domain" description="B box-type" evidence="2">
    <location>
        <begin position="3"/>
        <end position="53"/>
    </location>
</feature>
<organism evidence="3 4">
    <name type="scientific">Mytilus edulis</name>
    <name type="common">Blue mussel</name>
    <dbReference type="NCBI Taxonomy" id="6550"/>
    <lineage>
        <taxon>Eukaryota</taxon>
        <taxon>Metazoa</taxon>
        <taxon>Spiralia</taxon>
        <taxon>Lophotrochozoa</taxon>
        <taxon>Mollusca</taxon>
        <taxon>Bivalvia</taxon>
        <taxon>Autobranchia</taxon>
        <taxon>Pteriomorphia</taxon>
        <taxon>Mytilida</taxon>
        <taxon>Mytiloidea</taxon>
        <taxon>Mytilidae</taxon>
        <taxon>Mytilinae</taxon>
        <taxon>Mytilus</taxon>
    </lineage>
</organism>
<accession>A0A8S3QIV8</accession>
<dbReference type="InterPro" id="IPR000315">
    <property type="entry name" value="Znf_B-box"/>
</dbReference>
<keyword evidence="1" id="KW-0863">Zinc-finger</keyword>
<dbReference type="AlphaFoldDB" id="A0A8S3QIV8"/>
<dbReference type="PANTHER" id="PTHR25462">
    <property type="entry name" value="BONUS, ISOFORM C-RELATED"/>
    <property type="match status" value="1"/>
</dbReference>
<dbReference type="CDD" id="cd19757">
    <property type="entry name" value="Bbox1"/>
    <property type="match status" value="1"/>
</dbReference>
<dbReference type="SMART" id="SM00336">
    <property type="entry name" value="BBOX"/>
    <property type="match status" value="1"/>
</dbReference>
<keyword evidence="4" id="KW-1185">Reference proteome</keyword>
<sequence length="166" mass="19021">MATSSLSCSVCDLRHISSPSAVWCTECDEGLCDSCQEHHSLSKASRNHTVIPITEYYKLPSDVVKISQFCDKHNEKLSIYCKMHECPCCINCIVESHNKCQQLLKIEDVINNVISTIAFFEIEQTLKEVAENIEKIRVDRQNNLKTLPETRQQIEKEIKKIPNSHQ</sequence>
<evidence type="ECO:0000313" key="3">
    <source>
        <dbReference type="EMBL" id="CAG2194608.1"/>
    </source>
</evidence>
<protein>
    <recommendedName>
        <fullName evidence="2">B box-type domain-containing protein</fullName>
    </recommendedName>
</protein>
<proteinExistence type="predicted"/>
<dbReference type="SUPFAM" id="SSF57845">
    <property type="entry name" value="B-box zinc-binding domain"/>
    <property type="match status" value="1"/>
</dbReference>
<dbReference type="Gene3D" id="3.30.160.60">
    <property type="entry name" value="Classic Zinc Finger"/>
    <property type="match status" value="1"/>
</dbReference>
<dbReference type="GO" id="GO:0008270">
    <property type="term" value="F:zinc ion binding"/>
    <property type="evidence" value="ECO:0007669"/>
    <property type="project" value="UniProtKB-KW"/>
</dbReference>
<keyword evidence="1" id="KW-0479">Metal-binding</keyword>
<gene>
    <name evidence="3" type="ORF">MEDL_9622</name>
</gene>
<dbReference type="PANTHER" id="PTHR25462:SF296">
    <property type="entry name" value="MEIOTIC P26, ISOFORM F"/>
    <property type="match status" value="1"/>
</dbReference>
<keyword evidence="1" id="KW-0862">Zinc</keyword>
<dbReference type="InterPro" id="IPR047153">
    <property type="entry name" value="TRIM45/56/19-like"/>
</dbReference>
<dbReference type="Proteomes" id="UP000683360">
    <property type="component" value="Unassembled WGS sequence"/>
</dbReference>
<dbReference type="EMBL" id="CAJPWZ010000486">
    <property type="protein sequence ID" value="CAG2194608.1"/>
    <property type="molecule type" value="Genomic_DNA"/>
</dbReference>
<dbReference type="PROSITE" id="PS50119">
    <property type="entry name" value="ZF_BBOX"/>
    <property type="match status" value="1"/>
</dbReference>
<reference evidence="3" key="1">
    <citation type="submission" date="2021-03" db="EMBL/GenBank/DDBJ databases">
        <authorList>
            <person name="Bekaert M."/>
        </authorList>
    </citation>
    <scope>NUCLEOTIDE SEQUENCE</scope>
</reference>
<name>A0A8S3QIV8_MYTED</name>
<comment type="caution">
    <text evidence="3">The sequence shown here is derived from an EMBL/GenBank/DDBJ whole genome shotgun (WGS) entry which is preliminary data.</text>
</comment>
<evidence type="ECO:0000256" key="1">
    <source>
        <dbReference type="PROSITE-ProRule" id="PRU00024"/>
    </source>
</evidence>
<evidence type="ECO:0000313" key="4">
    <source>
        <dbReference type="Proteomes" id="UP000683360"/>
    </source>
</evidence>